<dbReference type="Gene3D" id="2.60.40.1510">
    <property type="entry name" value="ntegrin, alpha v. Chain A, domain 3"/>
    <property type="match status" value="1"/>
</dbReference>
<evidence type="ECO:0000256" key="10">
    <source>
        <dbReference type="ARBA" id="ARBA00023034"/>
    </source>
</evidence>
<dbReference type="InterPro" id="IPR056917">
    <property type="entry name" value="Ig_TRAPPC10"/>
</dbReference>
<dbReference type="Gene3D" id="2.60.40.1530">
    <property type="entry name" value="ntegrin, alpha v. Chain A, domain 4"/>
    <property type="match status" value="1"/>
</dbReference>
<dbReference type="Proteomes" id="UP000719412">
    <property type="component" value="Unassembled WGS sequence"/>
</dbReference>
<reference evidence="23" key="2">
    <citation type="submission" date="2021-08" db="EMBL/GenBank/DDBJ databases">
        <authorList>
            <person name="Eriksson T."/>
        </authorList>
    </citation>
    <scope>NUCLEOTIDE SEQUENCE</scope>
    <source>
        <strain evidence="23">Stoneville</strain>
        <tissue evidence="23">Whole head</tissue>
    </source>
</reference>
<organism evidence="23 24">
    <name type="scientific">Tenebrio molitor</name>
    <name type="common">Yellow mealworm beetle</name>
    <dbReference type="NCBI Taxonomy" id="7067"/>
    <lineage>
        <taxon>Eukaryota</taxon>
        <taxon>Metazoa</taxon>
        <taxon>Ecdysozoa</taxon>
        <taxon>Arthropoda</taxon>
        <taxon>Hexapoda</taxon>
        <taxon>Insecta</taxon>
        <taxon>Pterygota</taxon>
        <taxon>Neoptera</taxon>
        <taxon>Endopterygota</taxon>
        <taxon>Coleoptera</taxon>
        <taxon>Polyphaga</taxon>
        <taxon>Cucujiformia</taxon>
        <taxon>Tenebrionidae</taxon>
        <taxon>Tenebrio</taxon>
    </lineage>
</organism>
<evidence type="ECO:0000256" key="14">
    <source>
        <dbReference type="ARBA" id="ARBA00023180"/>
    </source>
</evidence>
<protein>
    <recommendedName>
        <fullName evidence="25">Integrin alpha-2 domain-containing protein</fullName>
    </recommendedName>
</protein>
<feature type="repeat" description="FG-GAP" evidence="15">
    <location>
        <begin position="455"/>
        <end position="516"/>
    </location>
</feature>
<keyword evidence="10" id="KW-0333">Golgi apparatus</keyword>
<evidence type="ECO:0000256" key="16">
    <source>
        <dbReference type="RuleBase" id="RU003762"/>
    </source>
</evidence>
<dbReference type="EMBL" id="JABDTM020026902">
    <property type="protein sequence ID" value="KAH0811298.1"/>
    <property type="molecule type" value="Genomic_DNA"/>
</dbReference>
<dbReference type="SUPFAM" id="SSF69179">
    <property type="entry name" value="Integrin domains"/>
    <property type="match status" value="3"/>
</dbReference>
<dbReference type="Pfam" id="PF01839">
    <property type="entry name" value="FG-GAP"/>
    <property type="match status" value="2"/>
</dbReference>
<dbReference type="GO" id="GO:0034498">
    <property type="term" value="P:early endosome to Golgi transport"/>
    <property type="evidence" value="ECO:0007669"/>
    <property type="project" value="TreeGrafter"/>
</dbReference>
<evidence type="ECO:0000259" key="17">
    <source>
        <dbReference type="Pfam" id="PF11817"/>
    </source>
</evidence>
<feature type="repeat" description="FG-GAP" evidence="15">
    <location>
        <begin position="580"/>
        <end position="642"/>
    </location>
</feature>
<keyword evidence="6" id="KW-0732">Signal</keyword>
<evidence type="ECO:0000256" key="1">
    <source>
        <dbReference type="ARBA" id="ARBA00004479"/>
    </source>
</evidence>
<dbReference type="GO" id="GO:0007229">
    <property type="term" value="P:integrin-mediated signaling pathway"/>
    <property type="evidence" value="ECO:0007669"/>
    <property type="project" value="UniProtKB-KW"/>
</dbReference>
<dbReference type="InterPro" id="IPR000413">
    <property type="entry name" value="Integrin_alpha"/>
</dbReference>
<evidence type="ECO:0000259" key="21">
    <source>
        <dbReference type="Pfam" id="PF23036"/>
    </source>
</evidence>
<dbReference type="InterPro" id="IPR022233">
    <property type="entry name" value="TRAPPC10/Trs130_C"/>
</dbReference>
<evidence type="ECO:0000259" key="19">
    <source>
        <dbReference type="Pfam" id="PF20805"/>
    </source>
</evidence>
<proteinExistence type="inferred from homology"/>
<evidence type="ECO:0000259" key="18">
    <source>
        <dbReference type="Pfam" id="PF12584"/>
    </source>
</evidence>
<dbReference type="Gene3D" id="2.130.10.130">
    <property type="entry name" value="Integrin alpha, N-terminal"/>
    <property type="match status" value="1"/>
</dbReference>
<feature type="domain" description="TRAPPC10/Trs130 N-terminal" evidence="21">
    <location>
        <begin position="1166"/>
        <end position="1463"/>
    </location>
</feature>
<evidence type="ECO:0008006" key="25">
    <source>
        <dbReference type="Google" id="ProtNLM"/>
    </source>
</evidence>
<feature type="domain" description="TRAPPC10/Trs130 C-terminal" evidence="18">
    <location>
        <begin position="2122"/>
        <end position="2246"/>
    </location>
</feature>
<keyword evidence="14" id="KW-0325">Glycoprotein</keyword>
<dbReference type="InterPro" id="IPR013519">
    <property type="entry name" value="Int_alpha_beta-p"/>
</dbReference>
<dbReference type="SUPFAM" id="SSF69318">
    <property type="entry name" value="Integrin alpha N-terminal domain"/>
    <property type="match status" value="1"/>
</dbReference>
<dbReference type="InterPro" id="IPR048286">
    <property type="entry name" value="Integrin_alpha_Ig-like_3"/>
</dbReference>
<dbReference type="GO" id="GO:0007157">
    <property type="term" value="P:heterophilic cell-cell adhesion via plasma membrane cell adhesion molecules"/>
    <property type="evidence" value="ECO:0007669"/>
    <property type="project" value="UniProtKB-ARBA"/>
</dbReference>
<keyword evidence="12" id="KW-0472">Membrane</keyword>
<evidence type="ECO:0000256" key="2">
    <source>
        <dbReference type="ARBA" id="ARBA00004555"/>
    </source>
</evidence>
<dbReference type="GO" id="GO:0031589">
    <property type="term" value="P:cell-substrate adhesion"/>
    <property type="evidence" value="ECO:0007669"/>
    <property type="project" value="UniProtKB-ARBA"/>
</dbReference>
<dbReference type="InterPro" id="IPR045126">
    <property type="entry name" value="TRAPPC10/Trs130"/>
</dbReference>
<dbReference type="Pfam" id="PF23036">
    <property type="entry name" value="TRAPPC10_1st"/>
    <property type="match status" value="1"/>
</dbReference>
<comment type="subcellular location">
    <subcellularLocation>
        <location evidence="2">Golgi apparatus</location>
    </subcellularLocation>
    <subcellularLocation>
        <location evidence="1 16">Membrane</location>
        <topology evidence="1 16">Single-pass type I membrane protein</topology>
    </subcellularLocation>
</comment>
<dbReference type="GO" id="GO:0008305">
    <property type="term" value="C:integrin complex"/>
    <property type="evidence" value="ECO:0007669"/>
    <property type="project" value="InterPro"/>
</dbReference>
<dbReference type="Pfam" id="PF12584">
    <property type="entry name" value="TRAPPC10"/>
    <property type="match status" value="1"/>
</dbReference>
<sequence>MYINVLEMTNNNSNANVVTVRNEEYEEASTSNRSNSAILPHECGSGGYMHMFENGFASTSNDNANCTGVRRASCSVDNYVQNDSYNGYGNESESDTDYEYDYRTPVKKRRTVSASDSGCGTGPCSSTSPYPIRHTRNHQECSSNDLYNNQRDSEDEFNYEKFKKRVNINNPIVYQDPTGKSSNKTSYFGYSVILYPGNRSSKPWILTGAPRGEGSSTKFKNTGVCYKCGIMERCDVARIEVPPNSNYVEKMDDAWLGGSMDINYATERIVICSHRWIKIKMKGGKDDDYNMQGTCYWSHVNDNTTQMLLPLLEPGGDVYTDRTTQNSVYLYGQGQAGFSVHMPRKGKEVVLGAPGVFNWDGTPILFKDDEESAPVASRLRNKPKRYADPDEFNYKIIGNALLTRQTIAYDLLGYSSSSGYFYSRNNYLYVSSAPRSNKYRGQVLIYRFGKPNEALIVQESKYGNQFGEYFGGSITVGDINGDKLDDLIVGAPFHKAAKYNEGKVYIFLGSRMGRLQVPKGDAVVGKSTNGQFGSTVQYLGDIDHDGFGDVAVAAPYEEEKSGVVYLYKGTKDGLDTIHCQRIVGKEIHPTIKGFGISISRPADIDLNRYSDLAIGAYLSGHVVLLRSRPVVTIYQSLQSFISHLDFSQKSFDMSACFWYQLDQSSPGTISIRRTLVVDQQLERATLQSNNYMKKIDFTENQRYCENFTVVVQNSEFRDYDPITISLSHKFVAEKQVKEVVVVSSEIVGSDRFCPRCPVYNSYGSVSSTTVKIPFALDCGTDNICKSRIKFNSKVTNLGMENTFVLGSMNYITLQTDVENFGEKAYLAQMLVMLPETVYFRSTPSACMEHNSSTVLCSVGNPLDRSSRKSVILDIDMTNVNGGKFDDSLVFTVKVLTNSENDGDQVKQLVVKLQREADVTISGKSEEQSYSYRNASQGRSDFVQIYQVEKFGRSLLNEIFVEINIPHVFKVNDELINFLSLYPVSGNLADQEIACNSAFTYISEEKQTGSLADLSAIDNDNAGERLRRSVSQVEVFNKSTIVRERMIEKNGFDAFQNRTYYINCSMAEVVCSKITCTAGPIRSGQIVNIKVKMLFNISSLEDYLGKKDVILLGTQGRVFVKSPKNFVQSGDRPDDVEVGSLFVGESAQEKVPLISPILFKIAVLLIGAGELEVFSTIEDNLFQALPQDSCEWRRAQGRPVRSVHIGANFAPFSAASLPKGNQWDLIRRPLFHIYWTECTDVDLYKTSVRDDIENWLKELSSKEIPDFLIVVVENYDGKRTNKLLPRTTVLDKIRTDFAPKQGDRCISVINPGKVEARSADSWRGLVSRIRHLLLVAYARAVSRLEDHVRQQRERRNEVGWNFMQYFQLQEELAHVLEMLGLHEEALVQYDELDALFSQFVVNGITGESINWLGDFQKPLEQWHGLKLNNSSVLSDSPSLLELRAYLFSKQAQMLLRANKVWEMASRCLPFLHLTTRELTVLEINSSPGAVSCWLFLACMEVLQVCDKYNNADSVEDYSLHTASLWAYASQKLRDLGDLCGLMPGGAPTSEQLHIVVGLSAGMGDNPGSPDCPSPTDKLKEALCSQEAFNKTYLELAELAMCTYKHIGRLRSARLVGREVASFYILLGETQTAAAFLSDAVRTFEQDKWHELAAQTQIELAECHKKADDVKKFIKTSACVAAALEIDTLIRWTYFDEMRKCLQSLDKPLVVPFNDIIKITSVALKNEAVILQDSVINVELAIESNFPREILCTSVVISVEVETKDNRKNEKYCKSRTVTSRDLKPRDPLLQRLQIHRHLDHKQDKQLASASVVCKHPEHKRKDSVAPPKSDFSCCLQVNNLPLVVTPGVNVIKLSKQANTIGKYYLGQVAIHMKNLHLISQMLSPRLAFEIKEEAPLVRLHKTDAPLLSGFEQIMNLIVTIGSYTVEPKSKIKLTASRGLTFQTRADEALTSSLEIEVGEKAPFSSTRMPLRVLADLHTKDHQVSIGCPWTTKPIVVKLSFTPPLTTTWRLHTVQHKKFVQINVTGQCEKDIYVEKPELSVGDVCKILDRNSKSSQVVPNGGGLSYMWELLITPSAQSPTIKGDFSVFYSFDGVGGRKLYKYYFDINEYQTLYVLEAGVEPTKGSEFCRDGALCHLHLKIRSVGQSLEQNNQAKSVMYEVLAEQSVWAVCGRTAGVVCFDSDSEPQTVVLDVMPLTSGHLPLPLVRISKYIPAEASDKTGKADSHPRLEPFSAGQVYNNSKGKQVHVIAAVSDGHVT</sequence>
<comment type="similarity">
    <text evidence="3 16">Belongs to the integrin alpha chain family.</text>
</comment>
<evidence type="ECO:0000256" key="5">
    <source>
        <dbReference type="ARBA" id="ARBA00022692"/>
    </source>
</evidence>
<feature type="domain" description="Integrin alpha third immunoglobulin-like" evidence="20">
    <location>
        <begin position="939"/>
        <end position="1127"/>
    </location>
</feature>
<dbReference type="PROSITE" id="PS51470">
    <property type="entry name" value="FG_GAP"/>
    <property type="match status" value="3"/>
</dbReference>
<dbReference type="PANTHER" id="PTHR13251">
    <property type="entry name" value="EPILEPSY HOLOPROSENCEPHALY CANDIDATE 1/TMEM1"/>
    <property type="match status" value="1"/>
</dbReference>
<dbReference type="Pfam" id="PF20805">
    <property type="entry name" value="Integrin_A_Ig_2"/>
    <property type="match status" value="1"/>
</dbReference>
<evidence type="ECO:0000256" key="7">
    <source>
        <dbReference type="ARBA" id="ARBA00022737"/>
    </source>
</evidence>
<evidence type="ECO:0000259" key="22">
    <source>
        <dbReference type="Pfam" id="PF23604"/>
    </source>
</evidence>
<comment type="caution">
    <text evidence="23">The sequence shown here is derived from an EMBL/GenBank/DDBJ whole genome shotgun (WGS) entry which is preliminary data.</text>
</comment>
<evidence type="ECO:0000256" key="3">
    <source>
        <dbReference type="ARBA" id="ARBA00008054"/>
    </source>
</evidence>
<keyword evidence="9" id="KW-1133">Transmembrane helix</keyword>
<keyword evidence="11 16" id="KW-0401">Integrin</keyword>
<feature type="domain" description="Trafficking protein particle complex subunit 11" evidence="17">
    <location>
        <begin position="1569"/>
        <end position="1675"/>
    </location>
</feature>
<accession>A0A8J6L9S5</accession>
<evidence type="ECO:0000256" key="11">
    <source>
        <dbReference type="ARBA" id="ARBA00023037"/>
    </source>
</evidence>
<dbReference type="InterPro" id="IPR013517">
    <property type="entry name" value="FG-GAP"/>
</dbReference>
<keyword evidence="4" id="KW-0813">Transport</keyword>
<dbReference type="GO" id="GO:1990071">
    <property type="term" value="C:TRAPPII protein complex"/>
    <property type="evidence" value="ECO:0007669"/>
    <property type="project" value="InterPro"/>
</dbReference>
<dbReference type="InterPro" id="IPR056913">
    <property type="entry name" value="TRAPPC10/Trs130_N"/>
</dbReference>
<dbReference type="InterPro" id="IPR028994">
    <property type="entry name" value="Integrin_alpha_N"/>
</dbReference>
<dbReference type="InterPro" id="IPR048285">
    <property type="entry name" value="Integrin_alpha_Ig-like_2"/>
</dbReference>
<evidence type="ECO:0000256" key="8">
    <source>
        <dbReference type="ARBA" id="ARBA00022889"/>
    </source>
</evidence>
<dbReference type="InterPro" id="IPR021773">
    <property type="entry name" value="TPC11"/>
</dbReference>
<feature type="repeat" description="FG-GAP" evidence="15">
    <location>
        <begin position="517"/>
        <end position="576"/>
    </location>
</feature>
<evidence type="ECO:0000256" key="13">
    <source>
        <dbReference type="ARBA" id="ARBA00023170"/>
    </source>
</evidence>
<dbReference type="Pfam" id="PF20806">
    <property type="entry name" value="Integrin_A_Ig_3"/>
    <property type="match status" value="1"/>
</dbReference>
<feature type="domain" description="TRAPPC10 Ig-like" evidence="22">
    <location>
        <begin position="1896"/>
        <end position="2001"/>
    </location>
</feature>
<keyword evidence="24" id="KW-1185">Reference proteome</keyword>
<dbReference type="PRINTS" id="PR01185">
    <property type="entry name" value="INTEGRINA"/>
</dbReference>
<keyword evidence="8 16" id="KW-0130">Cell adhesion</keyword>
<evidence type="ECO:0000256" key="9">
    <source>
        <dbReference type="ARBA" id="ARBA00022989"/>
    </source>
</evidence>
<keyword evidence="7" id="KW-0677">Repeat</keyword>
<evidence type="ECO:0000256" key="15">
    <source>
        <dbReference type="PROSITE-ProRule" id="PRU00803"/>
    </source>
</evidence>
<evidence type="ECO:0000256" key="4">
    <source>
        <dbReference type="ARBA" id="ARBA00022448"/>
    </source>
</evidence>
<dbReference type="Gene3D" id="2.60.40.1460">
    <property type="entry name" value="Integrin domains. Chain A, domain 2"/>
    <property type="match status" value="1"/>
</dbReference>
<dbReference type="Pfam" id="PF23604">
    <property type="entry name" value="Ig_TRAPPC10"/>
    <property type="match status" value="1"/>
</dbReference>
<evidence type="ECO:0000313" key="23">
    <source>
        <dbReference type="EMBL" id="KAH0811298.1"/>
    </source>
</evidence>
<evidence type="ECO:0000256" key="12">
    <source>
        <dbReference type="ARBA" id="ARBA00023136"/>
    </source>
</evidence>
<dbReference type="GO" id="GO:0005829">
    <property type="term" value="C:cytosol"/>
    <property type="evidence" value="ECO:0007669"/>
    <property type="project" value="GOC"/>
</dbReference>
<evidence type="ECO:0000256" key="6">
    <source>
        <dbReference type="ARBA" id="ARBA00022729"/>
    </source>
</evidence>
<dbReference type="SMART" id="SM00191">
    <property type="entry name" value="Int_alpha"/>
    <property type="match status" value="4"/>
</dbReference>
<gene>
    <name evidence="23" type="ORF">GEV33_011492</name>
</gene>
<keyword evidence="5" id="KW-0812">Transmembrane</keyword>
<feature type="domain" description="Integrin alpha second immunoglobulin-like" evidence="19">
    <location>
        <begin position="778"/>
        <end position="905"/>
    </location>
</feature>
<dbReference type="Pfam" id="PF11817">
    <property type="entry name" value="Foie-gras_1"/>
    <property type="match status" value="1"/>
</dbReference>
<dbReference type="GO" id="GO:0006891">
    <property type="term" value="P:intra-Golgi vesicle-mediated transport"/>
    <property type="evidence" value="ECO:0007669"/>
    <property type="project" value="TreeGrafter"/>
</dbReference>
<reference evidence="23" key="1">
    <citation type="journal article" date="2020" name="J Insects Food Feed">
        <title>The yellow mealworm (Tenebrio molitor) genome: a resource for the emerging insects as food and feed industry.</title>
        <authorList>
            <person name="Eriksson T."/>
            <person name="Andere A."/>
            <person name="Kelstrup H."/>
            <person name="Emery V."/>
            <person name="Picard C."/>
        </authorList>
    </citation>
    <scope>NUCLEOTIDE SEQUENCE</scope>
    <source>
        <strain evidence="23">Stoneville</strain>
        <tissue evidence="23">Whole head</tissue>
    </source>
</reference>
<name>A0A8J6L9S5_TENMO</name>
<evidence type="ECO:0000313" key="24">
    <source>
        <dbReference type="Proteomes" id="UP000719412"/>
    </source>
</evidence>
<evidence type="ECO:0000259" key="20">
    <source>
        <dbReference type="Pfam" id="PF20806"/>
    </source>
</evidence>
<keyword evidence="13 16" id="KW-0675">Receptor</keyword>
<dbReference type="InterPro" id="IPR032695">
    <property type="entry name" value="Integrin_dom_sf"/>
</dbReference>
<dbReference type="PANTHER" id="PTHR13251:SF3">
    <property type="entry name" value="TRAFFICKING PROTEIN PARTICLE COMPLEX SUBUNIT 10"/>
    <property type="match status" value="1"/>
</dbReference>